<organism evidence="1">
    <name type="scientific">Culex pipiens</name>
    <name type="common">House mosquito</name>
    <dbReference type="NCBI Taxonomy" id="7175"/>
    <lineage>
        <taxon>Eukaryota</taxon>
        <taxon>Metazoa</taxon>
        <taxon>Ecdysozoa</taxon>
        <taxon>Arthropoda</taxon>
        <taxon>Hexapoda</taxon>
        <taxon>Insecta</taxon>
        <taxon>Pterygota</taxon>
        <taxon>Neoptera</taxon>
        <taxon>Endopterygota</taxon>
        <taxon>Diptera</taxon>
        <taxon>Nematocera</taxon>
        <taxon>Culicoidea</taxon>
        <taxon>Culicidae</taxon>
        <taxon>Culicinae</taxon>
        <taxon>Culicini</taxon>
        <taxon>Culex</taxon>
        <taxon>Culex</taxon>
    </lineage>
</organism>
<reference evidence="1" key="1">
    <citation type="submission" date="2021-05" db="EMBL/GenBank/DDBJ databases">
        <authorList>
            <person name="Alioto T."/>
            <person name="Alioto T."/>
            <person name="Gomez Garrido J."/>
        </authorList>
    </citation>
    <scope>NUCLEOTIDE SEQUENCE</scope>
</reference>
<dbReference type="AlphaFoldDB" id="A0A8D8B1M3"/>
<protein>
    <submittedName>
        <fullName evidence="1">(northern house mosquito) hypothetical protein</fullName>
    </submittedName>
</protein>
<dbReference type="EMBL" id="HBUE01054179">
    <property type="protein sequence ID" value="CAG6465768.1"/>
    <property type="molecule type" value="Transcribed_RNA"/>
</dbReference>
<name>A0A8D8B1M3_CULPI</name>
<evidence type="ECO:0000313" key="1">
    <source>
        <dbReference type="EMBL" id="CAG6465768.1"/>
    </source>
</evidence>
<sequence>MQFDENLQQITRKNMILGVIQPFTSNLKFTSTEFTFDSFFPCRVNSHIFFCVHQTSDPANQMAASSSAMLSGTCSVKNAESPDFISDSGSSEFVDPCLFT</sequence>
<accession>A0A8D8B1M3</accession>
<dbReference type="EMBL" id="HBUE01054178">
    <property type="protein sequence ID" value="CAG6465767.1"/>
    <property type="molecule type" value="Transcribed_RNA"/>
</dbReference>
<proteinExistence type="predicted"/>